<keyword evidence="2" id="KW-0808">Transferase</keyword>
<sequence length="286" mass="32085">MDRNAATSLIERLTGCPVKQITHMSGGSFAEVIRLDLSDGRSVVAKIASSGKGDLETEAEMLRYFAKHSPIACPDVIHADQDCLVMTYVANDNRMSQSVQRDLAVQLAAQHQVTAPKFGLAFDTLIGGLHQPNRFEQSWVTFFGENRLRHMAQAAHREGQLPAPLTVRIDHLIQRLDHFIDDKPQSSLLHGDLWGGNILCQDGRVAALIDPAIYYGDREIELAFGTLFGDLRPDFFGQYHEILPIAPGFFEERRDLYNLYPLLVHVRLFGAPYVRSVENILERFGV</sequence>
<dbReference type="Proteomes" id="UP000233365">
    <property type="component" value="Unassembled WGS sequence"/>
</dbReference>
<accession>A0ABX4R9A0</accession>
<gene>
    <name evidence="3" type="ORF">CU041_11450</name>
</gene>
<name>A0ABX4R9A0_9PROT</name>
<dbReference type="PANTHER" id="PTHR12149">
    <property type="entry name" value="FRUCTOSAMINE 3 KINASE-RELATED PROTEIN"/>
    <property type="match status" value="1"/>
</dbReference>
<dbReference type="Gene3D" id="3.90.1200.10">
    <property type="match status" value="1"/>
</dbReference>
<comment type="caution">
    <text evidence="3">The sequence shown here is derived from an EMBL/GenBank/DDBJ whole genome shotgun (WGS) entry which is preliminary data.</text>
</comment>
<dbReference type="SUPFAM" id="SSF56112">
    <property type="entry name" value="Protein kinase-like (PK-like)"/>
    <property type="match status" value="1"/>
</dbReference>
<protein>
    <submittedName>
        <fullName evidence="3">Fructosamine kinase</fullName>
    </submittedName>
</protein>
<organism evidence="3 4">
    <name type="scientific">Thalassospira povalilytica</name>
    <dbReference type="NCBI Taxonomy" id="732237"/>
    <lineage>
        <taxon>Bacteria</taxon>
        <taxon>Pseudomonadati</taxon>
        <taxon>Pseudomonadota</taxon>
        <taxon>Alphaproteobacteria</taxon>
        <taxon>Rhodospirillales</taxon>
        <taxon>Thalassospiraceae</taxon>
        <taxon>Thalassospira</taxon>
    </lineage>
</organism>
<dbReference type="InterPro" id="IPR016477">
    <property type="entry name" value="Fructo-/Ketosamine-3-kinase"/>
</dbReference>
<dbReference type="RefSeq" id="WP_101246991.1">
    <property type="nucleotide sequence ID" value="NZ_PGTS01000003.1"/>
</dbReference>
<evidence type="ECO:0000256" key="2">
    <source>
        <dbReference type="PIRNR" id="PIRNR006221"/>
    </source>
</evidence>
<comment type="similarity">
    <text evidence="1 2">Belongs to the fructosamine kinase family.</text>
</comment>
<dbReference type="Pfam" id="PF03881">
    <property type="entry name" value="Fructosamin_kin"/>
    <property type="match status" value="1"/>
</dbReference>
<evidence type="ECO:0000313" key="3">
    <source>
        <dbReference type="EMBL" id="PKR50289.1"/>
    </source>
</evidence>
<evidence type="ECO:0000313" key="4">
    <source>
        <dbReference type="Proteomes" id="UP000233365"/>
    </source>
</evidence>
<keyword evidence="4" id="KW-1185">Reference proteome</keyword>
<dbReference type="PIRSF" id="PIRSF006221">
    <property type="entry name" value="Ketosamine-3-kinase"/>
    <property type="match status" value="1"/>
</dbReference>
<proteinExistence type="inferred from homology"/>
<keyword evidence="2 3" id="KW-0418">Kinase</keyword>
<reference evidence="3 4" key="1">
    <citation type="submission" date="2017-11" db="EMBL/GenBank/DDBJ databases">
        <title>Biodiversity and function of Thalassospira species in the particle-attached aromatic-hydrocarbon-degrading consortia from the surface seawater of the China South Sea.</title>
        <authorList>
            <person name="Dong C."/>
            <person name="Liu R."/>
            <person name="Shao Z."/>
        </authorList>
    </citation>
    <scope>NUCLEOTIDE SEQUENCE [LARGE SCALE GENOMIC DNA]</scope>
    <source>
        <strain evidence="3 4">139Z-12</strain>
    </source>
</reference>
<dbReference type="EMBL" id="PGTS01000003">
    <property type="protein sequence ID" value="PKR50289.1"/>
    <property type="molecule type" value="Genomic_DNA"/>
</dbReference>
<dbReference type="InterPro" id="IPR011009">
    <property type="entry name" value="Kinase-like_dom_sf"/>
</dbReference>
<dbReference type="Gene3D" id="3.30.200.20">
    <property type="entry name" value="Phosphorylase Kinase, domain 1"/>
    <property type="match status" value="1"/>
</dbReference>
<evidence type="ECO:0000256" key="1">
    <source>
        <dbReference type="ARBA" id="ARBA00009460"/>
    </source>
</evidence>
<dbReference type="GO" id="GO:0016301">
    <property type="term" value="F:kinase activity"/>
    <property type="evidence" value="ECO:0007669"/>
    <property type="project" value="UniProtKB-KW"/>
</dbReference>
<dbReference type="PANTHER" id="PTHR12149:SF8">
    <property type="entry name" value="PROTEIN-RIBULOSAMINE 3-KINASE"/>
    <property type="match status" value="1"/>
</dbReference>